<accession>A0A5B7J3R8</accession>
<organism evidence="1 2">
    <name type="scientific">Portunus trituberculatus</name>
    <name type="common">Swimming crab</name>
    <name type="synonym">Neptunus trituberculatus</name>
    <dbReference type="NCBI Taxonomy" id="210409"/>
    <lineage>
        <taxon>Eukaryota</taxon>
        <taxon>Metazoa</taxon>
        <taxon>Ecdysozoa</taxon>
        <taxon>Arthropoda</taxon>
        <taxon>Crustacea</taxon>
        <taxon>Multicrustacea</taxon>
        <taxon>Malacostraca</taxon>
        <taxon>Eumalacostraca</taxon>
        <taxon>Eucarida</taxon>
        <taxon>Decapoda</taxon>
        <taxon>Pleocyemata</taxon>
        <taxon>Brachyura</taxon>
        <taxon>Eubrachyura</taxon>
        <taxon>Portunoidea</taxon>
        <taxon>Portunidae</taxon>
        <taxon>Portuninae</taxon>
        <taxon>Portunus</taxon>
    </lineage>
</organism>
<reference evidence="1 2" key="1">
    <citation type="submission" date="2019-05" db="EMBL/GenBank/DDBJ databases">
        <title>Another draft genome of Portunus trituberculatus and its Hox gene families provides insights of decapod evolution.</title>
        <authorList>
            <person name="Jeong J.-H."/>
            <person name="Song I."/>
            <person name="Kim S."/>
            <person name="Choi T."/>
            <person name="Kim D."/>
            <person name="Ryu S."/>
            <person name="Kim W."/>
        </authorList>
    </citation>
    <scope>NUCLEOTIDE SEQUENCE [LARGE SCALE GENOMIC DNA]</scope>
    <source>
        <tissue evidence="1">Muscle</tissue>
    </source>
</reference>
<sequence>MTRMCTGAAEHLRCQVQHALFIL</sequence>
<dbReference type="AlphaFoldDB" id="A0A5B7J3R8"/>
<evidence type="ECO:0000313" key="1">
    <source>
        <dbReference type="EMBL" id="MPC92491.1"/>
    </source>
</evidence>
<comment type="caution">
    <text evidence="1">The sequence shown here is derived from an EMBL/GenBank/DDBJ whole genome shotgun (WGS) entry which is preliminary data.</text>
</comment>
<keyword evidence="2" id="KW-1185">Reference proteome</keyword>
<protein>
    <submittedName>
        <fullName evidence="1">Uncharacterized protein</fullName>
    </submittedName>
</protein>
<dbReference type="EMBL" id="VSRR010091453">
    <property type="protein sequence ID" value="MPC92491.1"/>
    <property type="molecule type" value="Genomic_DNA"/>
</dbReference>
<gene>
    <name evidence="1" type="ORF">E2C01_087582</name>
</gene>
<name>A0A5B7J3R8_PORTR</name>
<dbReference type="Proteomes" id="UP000324222">
    <property type="component" value="Unassembled WGS sequence"/>
</dbReference>
<proteinExistence type="predicted"/>
<evidence type="ECO:0000313" key="2">
    <source>
        <dbReference type="Proteomes" id="UP000324222"/>
    </source>
</evidence>